<dbReference type="EMBL" id="FPHN01000131">
    <property type="protein sequence ID" value="SFV61706.1"/>
    <property type="molecule type" value="Genomic_DNA"/>
</dbReference>
<dbReference type="NCBIfam" id="TIGR01662">
    <property type="entry name" value="HAD-SF-IIIA"/>
    <property type="match status" value="1"/>
</dbReference>
<dbReference type="NCBIfam" id="TIGR00213">
    <property type="entry name" value="GmhB_yaeD"/>
    <property type="match status" value="1"/>
</dbReference>
<dbReference type="Gene3D" id="3.40.50.1000">
    <property type="entry name" value="HAD superfamily/HAD-like"/>
    <property type="match status" value="1"/>
</dbReference>
<dbReference type="GO" id="GO:0005975">
    <property type="term" value="P:carbohydrate metabolic process"/>
    <property type="evidence" value="ECO:0007669"/>
    <property type="project" value="InterPro"/>
</dbReference>
<evidence type="ECO:0000313" key="8">
    <source>
        <dbReference type="EMBL" id="SFV61706.1"/>
    </source>
</evidence>
<evidence type="ECO:0000256" key="7">
    <source>
        <dbReference type="ARBA" id="ARBA00031828"/>
    </source>
</evidence>
<dbReference type="GO" id="GO:0046872">
    <property type="term" value="F:metal ion binding"/>
    <property type="evidence" value="ECO:0007669"/>
    <property type="project" value="UniProtKB-KW"/>
</dbReference>
<comment type="similarity">
    <text evidence="2">Belongs to the GmhB family.</text>
</comment>
<dbReference type="GO" id="GO:0016791">
    <property type="term" value="F:phosphatase activity"/>
    <property type="evidence" value="ECO:0007669"/>
    <property type="project" value="InterPro"/>
</dbReference>
<name>A0A1W1C7E9_9ZZZZ</name>
<evidence type="ECO:0000256" key="3">
    <source>
        <dbReference type="ARBA" id="ARBA00022490"/>
    </source>
</evidence>
<evidence type="ECO:0000256" key="6">
    <source>
        <dbReference type="ARBA" id="ARBA00023277"/>
    </source>
</evidence>
<dbReference type="NCBIfam" id="TIGR01656">
    <property type="entry name" value="Histidinol-ppas"/>
    <property type="match status" value="1"/>
</dbReference>
<proteinExistence type="inferred from homology"/>
<organism evidence="8">
    <name type="scientific">hydrothermal vent metagenome</name>
    <dbReference type="NCBI Taxonomy" id="652676"/>
    <lineage>
        <taxon>unclassified sequences</taxon>
        <taxon>metagenomes</taxon>
        <taxon>ecological metagenomes</taxon>
    </lineage>
</organism>
<keyword evidence="5 8" id="KW-0378">Hydrolase</keyword>
<gene>
    <name evidence="8" type="ORF">MNB_SV-14-240</name>
</gene>
<dbReference type="CDD" id="cd07503">
    <property type="entry name" value="HAD_HisB-N"/>
    <property type="match status" value="1"/>
</dbReference>
<keyword evidence="3" id="KW-0963">Cytoplasm</keyword>
<dbReference type="PANTHER" id="PTHR42891:SF1">
    <property type="entry name" value="D-GLYCERO-BETA-D-MANNO-HEPTOSE-1,7-BISPHOSPHATE 7-PHOSPHATASE"/>
    <property type="match status" value="1"/>
</dbReference>
<keyword evidence="4" id="KW-0479">Metal-binding</keyword>
<evidence type="ECO:0000256" key="2">
    <source>
        <dbReference type="ARBA" id="ARBA00005628"/>
    </source>
</evidence>
<dbReference type="Pfam" id="PF13242">
    <property type="entry name" value="Hydrolase_like"/>
    <property type="match status" value="1"/>
</dbReference>
<evidence type="ECO:0000256" key="1">
    <source>
        <dbReference type="ARBA" id="ARBA00004496"/>
    </source>
</evidence>
<dbReference type="InterPro" id="IPR023214">
    <property type="entry name" value="HAD_sf"/>
</dbReference>
<dbReference type="InterPro" id="IPR006543">
    <property type="entry name" value="Histidinol-phos"/>
</dbReference>
<dbReference type="AlphaFoldDB" id="A0A1W1C7E9"/>
<dbReference type="SUPFAM" id="SSF56784">
    <property type="entry name" value="HAD-like"/>
    <property type="match status" value="1"/>
</dbReference>
<accession>A0A1W1C7E9</accession>
<dbReference type="InterPro" id="IPR036412">
    <property type="entry name" value="HAD-like_sf"/>
</dbReference>
<dbReference type="InterPro" id="IPR006549">
    <property type="entry name" value="HAD-SF_hydro_IIIA"/>
</dbReference>
<reference evidence="8" key="1">
    <citation type="submission" date="2016-10" db="EMBL/GenBank/DDBJ databases">
        <authorList>
            <person name="de Groot N.N."/>
        </authorList>
    </citation>
    <scope>NUCLEOTIDE SEQUENCE</scope>
</reference>
<sequence>MNQLSLAKALFLDRDGIINIDHGYVSKIEDFEFTKGIFELLKLFIKKGYILFIVTNQSGIGRGYYSKEDFKILTEWMLDVFKKENIYIESVEYCPHAPEENCSCRKPNIGMIESILSKHRVALENSWMIGDKQSDIDLAYNASINHTISIGNRKINNSELSFTSILECYRYLKENQDKIK</sequence>
<protein>
    <recommendedName>
        <fullName evidence="7">D,D-heptose 1,7-bisphosphate phosphatase</fullName>
    </recommendedName>
</protein>
<comment type="subcellular location">
    <subcellularLocation>
        <location evidence="1">Cytoplasm</location>
    </subcellularLocation>
</comment>
<evidence type="ECO:0000256" key="4">
    <source>
        <dbReference type="ARBA" id="ARBA00022723"/>
    </source>
</evidence>
<dbReference type="InterPro" id="IPR004446">
    <property type="entry name" value="Heptose_bisP_phosphatase"/>
</dbReference>
<keyword evidence="6" id="KW-0119">Carbohydrate metabolism</keyword>
<dbReference type="PANTHER" id="PTHR42891">
    <property type="entry name" value="D-GLYCERO-BETA-D-MANNO-HEPTOSE-1,7-BISPHOSPHATE 7-PHOSPHATASE"/>
    <property type="match status" value="1"/>
</dbReference>
<evidence type="ECO:0000256" key="5">
    <source>
        <dbReference type="ARBA" id="ARBA00022801"/>
    </source>
</evidence>
<dbReference type="GO" id="GO:0005737">
    <property type="term" value="C:cytoplasm"/>
    <property type="evidence" value="ECO:0007669"/>
    <property type="project" value="UniProtKB-SubCell"/>
</dbReference>